<reference evidence="8" key="1">
    <citation type="journal article" date="2016" name="Proc. Natl. Acad. Sci. U.S.A.">
        <title>Lipid metabolic changes in an early divergent fungus govern the establishment of a mutualistic symbiosis with endobacteria.</title>
        <authorList>
            <person name="Lastovetsky O.A."/>
            <person name="Gaspar M.L."/>
            <person name="Mondo S.J."/>
            <person name="LaButti K.M."/>
            <person name="Sandor L."/>
            <person name="Grigoriev I.V."/>
            <person name="Henry S.A."/>
            <person name="Pawlowska T.E."/>
        </authorList>
    </citation>
    <scope>NUCLEOTIDE SEQUENCE [LARGE SCALE GENOMIC DNA]</scope>
    <source>
        <strain evidence="8">ATCC 52814</strain>
    </source>
</reference>
<dbReference type="PANTHER" id="PTHR23502">
    <property type="entry name" value="MAJOR FACILITATOR SUPERFAMILY"/>
    <property type="match status" value="1"/>
</dbReference>
<dbReference type="PANTHER" id="PTHR23502:SF5">
    <property type="entry name" value="QUINIDINE RESISTANCE PROTEIN 3"/>
    <property type="match status" value="1"/>
</dbReference>
<evidence type="ECO:0000259" key="7">
    <source>
        <dbReference type="PROSITE" id="PS50850"/>
    </source>
</evidence>
<dbReference type="InterPro" id="IPR011701">
    <property type="entry name" value="MFS"/>
</dbReference>
<dbReference type="Pfam" id="PF07690">
    <property type="entry name" value="MFS_1"/>
    <property type="match status" value="1"/>
</dbReference>
<feature type="transmembrane region" description="Helical" evidence="6">
    <location>
        <begin position="408"/>
        <end position="429"/>
    </location>
</feature>
<organism evidence="8">
    <name type="scientific">Rhizopus microsporus var. microsporus</name>
    <dbReference type="NCBI Taxonomy" id="86635"/>
    <lineage>
        <taxon>Eukaryota</taxon>
        <taxon>Fungi</taxon>
        <taxon>Fungi incertae sedis</taxon>
        <taxon>Mucoromycota</taxon>
        <taxon>Mucoromycotina</taxon>
        <taxon>Mucoromycetes</taxon>
        <taxon>Mucorales</taxon>
        <taxon>Mucorineae</taxon>
        <taxon>Rhizopodaceae</taxon>
        <taxon>Rhizopus</taxon>
    </lineage>
</organism>
<accession>A0A1X0QSZ3</accession>
<gene>
    <name evidence="8" type="ORF">BCV72DRAFT_233970</name>
</gene>
<evidence type="ECO:0000256" key="4">
    <source>
        <dbReference type="ARBA" id="ARBA00023136"/>
    </source>
</evidence>
<dbReference type="VEuPathDB" id="FungiDB:BCV72DRAFT_233970"/>
<feature type="domain" description="Major facilitator superfamily (MFS) profile" evidence="7">
    <location>
        <begin position="68"/>
        <end position="500"/>
    </location>
</feature>
<keyword evidence="2 6" id="KW-0812">Transmembrane</keyword>
<evidence type="ECO:0000256" key="6">
    <source>
        <dbReference type="SAM" id="Phobius"/>
    </source>
</evidence>
<evidence type="ECO:0000256" key="1">
    <source>
        <dbReference type="ARBA" id="ARBA00004141"/>
    </source>
</evidence>
<feature type="transmembrane region" description="Helical" evidence="6">
    <location>
        <begin position="135"/>
        <end position="161"/>
    </location>
</feature>
<dbReference type="InterPro" id="IPR036259">
    <property type="entry name" value="MFS_trans_sf"/>
</dbReference>
<dbReference type="GO" id="GO:0022857">
    <property type="term" value="F:transmembrane transporter activity"/>
    <property type="evidence" value="ECO:0007669"/>
    <property type="project" value="InterPro"/>
</dbReference>
<evidence type="ECO:0000256" key="5">
    <source>
        <dbReference type="SAM" id="MobiDB-lite"/>
    </source>
</evidence>
<dbReference type="GO" id="GO:0005886">
    <property type="term" value="C:plasma membrane"/>
    <property type="evidence" value="ECO:0007669"/>
    <property type="project" value="TreeGrafter"/>
</dbReference>
<feature type="transmembrane region" description="Helical" evidence="6">
    <location>
        <begin position="302"/>
        <end position="320"/>
    </location>
</feature>
<dbReference type="Gene3D" id="1.20.1250.20">
    <property type="entry name" value="MFS general substrate transporter like domains"/>
    <property type="match status" value="1"/>
</dbReference>
<dbReference type="Gene3D" id="1.20.1720.10">
    <property type="entry name" value="Multidrug resistance protein D"/>
    <property type="match status" value="1"/>
</dbReference>
<feature type="transmembrane region" description="Helical" evidence="6">
    <location>
        <begin position="67"/>
        <end position="91"/>
    </location>
</feature>
<feature type="transmembrane region" description="Helical" evidence="6">
    <location>
        <begin position="340"/>
        <end position="360"/>
    </location>
</feature>
<dbReference type="InterPro" id="IPR020846">
    <property type="entry name" value="MFS_dom"/>
</dbReference>
<feature type="region of interest" description="Disordered" evidence="5">
    <location>
        <begin position="517"/>
        <end position="567"/>
    </location>
</feature>
<dbReference type="PROSITE" id="PS50850">
    <property type="entry name" value="MFS"/>
    <property type="match status" value="1"/>
</dbReference>
<keyword evidence="3 6" id="KW-1133">Transmembrane helix</keyword>
<feature type="transmembrane region" description="Helical" evidence="6">
    <location>
        <begin position="103"/>
        <end position="123"/>
    </location>
</feature>
<dbReference type="SUPFAM" id="SSF103473">
    <property type="entry name" value="MFS general substrate transporter"/>
    <property type="match status" value="1"/>
</dbReference>
<dbReference type="OrthoDB" id="3936150at2759"/>
<feature type="transmembrane region" description="Helical" evidence="6">
    <location>
        <begin position="476"/>
        <end position="499"/>
    </location>
</feature>
<feature type="compositionally biased region" description="Basic and acidic residues" evidence="5">
    <location>
        <begin position="517"/>
        <end position="542"/>
    </location>
</feature>
<feature type="transmembrane region" description="Helical" evidence="6">
    <location>
        <begin position="225"/>
        <end position="242"/>
    </location>
</feature>
<keyword evidence="4 6" id="KW-0472">Membrane</keyword>
<feature type="transmembrane region" description="Helical" evidence="6">
    <location>
        <begin position="381"/>
        <end position="402"/>
    </location>
</feature>
<sequence>MNHDQGAPVNAPDQCENNLDSISIPVSQSNTVHEVDDGYKSHWFKYIFGDIYASDDPNNYSEKRKNVIILLVALGGLCGPLSSMMYMPALLTVAEDLQTTVSAVNGTVSAFVVFMGISPLFWAALSDQYGRKRMYIISGVINVVSCIICAICKNIAMLIVFRGLQSFGANAGLTLGAGVIADTIAVESRGSAYGIFYTGPLVGPVIGPTIGGFLCQYLGWRSTFYFTAILAGVLLLLTTAFLPETLRKQRPDILTDQELIEEFKVQNDRGKQGTIEKHAKPTFFATLAISFKPMLIMLYDPTVNLLTAYNTVIFASLYFLNPTITDTFKTIYGYSEWKVGLCYLSLGGGFMIGSVLSGRHSDYVLAKLSKKSGGRKVVSEMRLQAAIPSFIFIPIGYLIYGWTTEKKIGVYAPLIGLFVYALGQMWAFTPTSVYLVDSKPGYSATAVGVNSFVRCIGAAITSIFSSSVVHALGTGVLFSILAAINLLNAGFVLTCYFFGTKWRIHFEEKHMPELLEESIKDKKSNEDSRDSDKRPLENKEMDSQETQAQRDTIERIETNRSVCYSIA</sequence>
<dbReference type="Proteomes" id="UP000242414">
    <property type="component" value="Unassembled WGS sequence"/>
</dbReference>
<dbReference type="AlphaFoldDB" id="A0A1X0QSZ3"/>
<evidence type="ECO:0000313" key="8">
    <source>
        <dbReference type="EMBL" id="ORE02872.1"/>
    </source>
</evidence>
<feature type="transmembrane region" description="Helical" evidence="6">
    <location>
        <begin position="193"/>
        <end position="219"/>
    </location>
</feature>
<dbReference type="CDD" id="cd17323">
    <property type="entry name" value="MFS_Tpo1_MDR_like"/>
    <property type="match status" value="1"/>
</dbReference>
<name>A0A1X0QSZ3_RHIZD</name>
<dbReference type="EMBL" id="KV922028">
    <property type="protein sequence ID" value="ORE02872.1"/>
    <property type="molecule type" value="Genomic_DNA"/>
</dbReference>
<protein>
    <submittedName>
        <fullName evidence="8">MFS general substrate transporter</fullName>
    </submittedName>
</protein>
<evidence type="ECO:0000256" key="3">
    <source>
        <dbReference type="ARBA" id="ARBA00022989"/>
    </source>
</evidence>
<comment type="subcellular location">
    <subcellularLocation>
        <location evidence="1">Membrane</location>
        <topology evidence="1">Multi-pass membrane protein</topology>
    </subcellularLocation>
</comment>
<proteinExistence type="predicted"/>
<evidence type="ECO:0000256" key="2">
    <source>
        <dbReference type="ARBA" id="ARBA00022692"/>
    </source>
</evidence>